<dbReference type="Pfam" id="PF04239">
    <property type="entry name" value="DUF421"/>
    <property type="match status" value="1"/>
</dbReference>
<dbReference type="Proteomes" id="UP000548423">
    <property type="component" value="Unassembled WGS sequence"/>
</dbReference>
<evidence type="ECO:0000256" key="5">
    <source>
        <dbReference type="ARBA" id="ARBA00022989"/>
    </source>
</evidence>
<dbReference type="InterPro" id="IPR023090">
    <property type="entry name" value="UPF0702_alpha/beta_dom_sf"/>
</dbReference>
<sequence>MGYIDIKSLNARKFLVGEPLLLVKQGKIMEQALRKSRLDLDSLRAMLRQKDVFSMADVEYAIFETDGKISVMKKESGEPLTKGDMNIENRKKEYPLPTAVILDGNINIENLKRLHLSTDWLQHELLTARVNSVSDVFYAEIQPDGTLFIDCKIHSYHH</sequence>
<accession>A0A852TJF2</accession>
<evidence type="ECO:0000259" key="7">
    <source>
        <dbReference type="Pfam" id="PF04239"/>
    </source>
</evidence>
<feature type="domain" description="YetF C-terminal" evidence="7">
    <location>
        <begin position="7"/>
        <end position="141"/>
    </location>
</feature>
<name>A0A852TJF2_9BACI</name>
<proteinExistence type="inferred from homology"/>
<dbReference type="PANTHER" id="PTHR34582:SF6">
    <property type="entry name" value="UPF0702 TRANSMEMBRANE PROTEIN YCAP"/>
    <property type="match status" value="1"/>
</dbReference>
<gene>
    <name evidence="8" type="ORF">F4694_005149</name>
</gene>
<evidence type="ECO:0000313" key="8">
    <source>
        <dbReference type="EMBL" id="NYE08305.1"/>
    </source>
</evidence>
<comment type="subcellular location">
    <subcellularLocation>
        <location evidence="1">Cell membrane</location>
        <topology evidence="1">Multi-pass membrane protein</topology>
    </subcellularLocation>
</comment>
<evidence type="ECO:0000256" key="1">
    <source>
        <dbReference type="ARBA" id="ARBA00004651"/>
    </source>
</evidence>
<protein>
    <submittedName>
        <fullName evidence="8">Uncharacterized membrane protein YcaP (DUF421 family)</fullName>
    </submittedName>
</protein>
<keyword evidence="3" id="KW-1003">Cell membrane</keyword>
<dbReference type="PANTHER" id="PTHR34582">
    <property type="entry name" value="UPF0702 TRANSMEMBRANE PROTEIN YCAP"/>
    <property type="match status" value="1"/>
</dbReference>
<organism evidence="8 9">
    <name type="scientific">Neobacillus niacini</name>
    <dbReference type="NCBI Taxonomy" id="86668"/>
    <lineage>
        <taxon>Bacteria</taxon>
        <taxon>Bacillati</taxon>
        <taxon>Bacillota</taxon>
        <taxon>Bacilli</taxon>
        <taxon>Bacillales</taxon>
        <taxon>Bacillaceae</taxon>
        <taxon>Neobacillus</taxon>
    </lineage>
</organism>
<dbReference type="InterPro" id="IPR007353">
    <property type="entry name" value="DUF421"/>
</dbReference>
<evidence type="ECO:0000256" key="6">
    <source>
        <dbReference type="ARBA" id="ARBA00023136"/>
    </source>
</evidence>
<dbReference type="AlphaFoldDB" id="A0A852TJF2"/>
<dbReference type="GO" id="GO:0005886">
    <property type="term" value="C:plasma membrane"/>
    <property type="evidence" value="ECO:0007669"/>
    <property type="project" value="UniProtKB-SubCell"/>
</dbReference>
<keyword evidence="6" id="KW-0472">Membrane</keyword>
<evidence type="ECO:0000256" key="2">
    <source>
        <dbReference type="ARBA" id="ARBA00006448"/>
    </source>
</evidence>
<evidence type="ECO:0000256" key="3">
    <source>
        <dbReference type="ARBA" id="ARBA00022475"/>
    </source>
</evidence>
<comment type="similarity">
    <text evidence="2">Belongs to the UPF0702 family.</text>
</comment>
<comment type="caution">
    <text evidence="8">The sequence shown here is derived from an EMBL/GenBank/DDBJ whole genome shotgun (WGS) entry which is preliminary data.</text>
</comment>
<reference evidence="9" key="2">
    <citation type="submission" date="2020-08" db="EMBL/GenBank/DDBJ databases">
        <title>The Agave Microbiome: Exploring the role of microbial communities in plant adaptations to desert environments.</title>
        <authorList>
            <person name="Partida-Martinez L.P."/>
        </authorList>
    </citation>
    <scope>NUCLEOTIDE SEQUENCE [LARGE SCALE GENOMIC DNA]</scope>
    <source>
        <strain evidence="9">AT2.8</strain>
    </source>
</reference>
<keyword evidence="5" id="KW-1133">Transmembrane helix</keyword>
<evidence type="ECO:0000313" key="9">
    <source>
        <dbReference type="Proteomes" id="UP000548423"/>
    </source>
</evidence>
<keyword evidence="4" id="KW-0812">Transmembrane</keyword>
<reference evidence="9" key="1">
    <citation type="submission" date="2020-07" db="EMBL/GenBank/DDBJ databases">
        <authorList>
            <person name="Partida-Martinez L."/>
            <person name="Huntemann M."/>
            <person name="Clum A."/>
            <person name="Wang J."/>
            <person name="Palaniappan K."/>
            <person name="Ritter S."/>
            <person name="Chen I.-M."/>
            <person name="Stamatis D."/>
            <person name="Reddy T."/>
            <person name="O'Malley R."/>
            <person name="Daum C."/>
            <person name="Shapiro N."/>
            <person name="Ivanova N."/>
            <person name="Kyrpides N."/>
            <person name="Woyke T."/>
        </authorList>
    </citation>
    <scope>NUCLEOTIDE SEQUENCE [LARGE SCALE GENOMIC DNA]</scope>
    <source>
        <strain evidence="9">AT2.8</strain>
    </source>
</reference>
<dbReference type="Gene3D" id="3.30.240.20">
    <property type="entry name" value="bsu07140 like domains"/>
    <property type="match status" value="2"/>
</dbReference>
<evidence type="ECO:0000256" key="4">
    <source>
        <dbReference type="ARBA" id="ARBA00022692"/>
    </source>
</evidence>
<dbReference type="EMBL" id="JACCBX010000013">
    <property type="protein sequence ID" value="NYE08305.1"/>
    <property type="molecule type" value="Genomic_DNA"/>
</dbReference>